<proteinExistence type="predicted"/>
<accession>A0A2K8NYL8</accession>
<dbReference type="EMBL" id="CP024964">
    <property type="protein sequence ID" value="ATZ18288.1"/>
    <property type="molecule type" value="Genomic_DNA"/>
</dbReference>
<keyword evidence="2" id="KW-1185">Reference proteome</keyword>
<dbReference type="KEGG" id="eml:EMELA_v1c08010"/>
<protein>
    <submittedName>
        <fullName evidence="1">Uncharacterized protein</fullName>
    </submittedName>
</protein>
<dbReference type="AlphaFoldDB" id="A0A2K8NYL8"/>
<reference evidence="1 2" key="1">
    <citation type="submission" date="2017-11" db="EMBL/GenBank/DDBJ databases">
        <title>Genome sequence of Entomoplasma melaleucae M1 (ATCC 49191).</title>
        <authorList>
            <person name="Lo W.-S."/>
            <person name="Gasparich G.E."/>
            <person name="Kuo C.-H."/>
        </authorList>
    </citation>
    <scope>NUCLEOTIDE SEQUENCE [LARGE SCALE GENOMIC DNA]</scope>
    <source>
        <strain evidence="1 2">M1</strain>
    </source>
</reference>
<organism evidence="1 2">
    <name type="scientific">Mesoplasma melaleucae</name>
    <dbReference type="NCBI Taxonomy" id="81459"/>
    <lineage>
        <taxon>Bacteria</taxon>
        <taxon>Bacillati</taxon>
        <taxon>Mycoplasmatota</taxon>
        <taxon>Mollicutes</taxon>
        <taxon>Entomoplasmatales</taxon>
        <taxon>Entomoplasmataceae</taxon>
        <taxon>Mesoplasma</taxon>
    </lineage>
</organism>
<dbReference type="RefSeq" id="WP_028124382.1">
    <property type="nucleotide sequence ID" value="NZ_CP024964.1"/>
</dbReference>
<name>A0A2K8NYL8_9MOLU</name>
<dbReference type="Proteomes" id="UP000231896">
    <property type="component" value="Chromosome"/>
</dbReference>
<gene>
    <name evidence="1" type="ORF">EMELA_v1c08010</name>
</gene>
<sequence length="193" mass="22447">MAKKEINGWNIPCARRLVDKERSTNDTIRIIVPSEGGKILRSFNVPKKFVTDNDKTKDYFYVWIPKLNWTQWGYSYSFEKDQYVPIGKKCLSFNQLVELLNICAHFTRQLIASIKNGLSIIKDKAVKAIQDTIALQKLFNHNDLKLKEANIELEQLVNKNYFEKQNENLKGSSPNTSVTEVKFDEEIDEAIWQ</sequence>
<evidence type="ECO:0000313" key="2">
    <source>
        <dbReference type="Proteomes" id="UP000231896"/>
    </source>
</evidence>
<evidence type="ECO:0000313" key="1">
    <source>
        <dbReference type="EMBL" id="ATZ18288.1"/>
    </source>
</evidence>